<reference evidence="1 2" key="1">
    <citation type="submission" date="2018-06" db="EMBL/GenBank/DDBJ databases">
        <title>Comparative genomics reveals the genomic features of Rhizophagus irregularis, R. cerebriforme, R. diaphanum and Gigaspora rosea, and their symbiotic lifestyle signature.</title>
        <authorList>
            <person name="Morin E."/>
            <person name="San Clemente H."/>
            <person name="Chen E.C.H."/>
            <person name="De La Providencia I."/>
            <person name="Hainaut M."/>
            <person name="Kuo A."/>
            <person name="Kohler A."/>
            <person name="Murat C."/>
            <person name="Tang N."/>
            <person name="Roy S."/>
            <person name="Loubradou J."/>
            <person name="Henrissat B."/>
            <person name="Grigoriev I.V."/>
            <person name="Corradi N."/>
            <person name="Roux C."/>
            <person name="Martin F.M."/>
        </authorList>
    </citation>
    <scope>NUCLEOTIDE SEQUENCE [LARGE SCALE GENOMIC DNA]</scope>
    <source>
        <strain evidence="1 2">DAOM 227022</strain>
    </source>
</reference>
<dbReference type="Gene3D" id="1.20.58.130">
    <property type="match status" value="1"/>
</dbReference>
<protein>
    <submittedName>
        <fullName evidence="1">Uncharacterized protein</fullName>
    </submittedName>
</protein>
<dbReference type="Proteomes" id="UP000265703">
    <property type="component" value="Unassembled WGS sequence"/>
</dbReference>
<evidence type="ECO:0000313" key="1">
    <source>
        <dbReference type="EMBL" id="RIA83492.1"/>
    </source>
</evidence>
<sequence length="136" mass="15655">MYNISTRVTSKVLCKSKPFSISTRKSNIVPRYESEIIKKNLNDFKNDQNLIKNEVQEVGIKVDQQVIEIHGIRTDIQAIKREQAAKIHGIRTDIQAIKHEQAVEIRGIRTDIQAIKREQVVEIATVRAEIKQEQPI</sequence>
<comment type="caution">
    <text evidence="1">The sequence shown here is derived from an EMBL/GenBank/DDBJ whole genome shotgun (WGS) entry which is preliminary data.</text>
</comment>
<keyword evidence="2" id="KW-1185">Reference proteome</keyword>
<accession>A0A397SDB7</accession>
<organism evidence="1 2">
    <name type="scientific">Glomus cerebriforme</name>
    <dbReference type="NCBI Taxonomy" id="658196"/>
    <lineage>
        <taxon>Eukaryota</taxon>
        <taxon>Fungi</taxon>
        <taxon>Fungi incertae sedis</taxon>
        <taxon>Mucoromycota</taxon>
        <taxon>Glomeromycotina</taxon>
        <taxon>Glomeromycetes</taxon>
        <taxon>Glomerales</taxon>
        <taxon>Glomeraceae</taxon>
        <taxon>Glomus</taxon>
    </lineage>
</organism>
<proteinExistence type="predicted"/>
<dbReference type="EMBL" id="QKYT01000567">
    <property type="protein sequence ID" value="RIA83492.1"/>
    <property type="molecule type" value="Genomic_DNA"/>
</dbReference>
<evidence type="ECO:0000313" key="2">
    <source>
        <dbReference type="Proteomes" id="UP000265703"/>
    </source>
</evidence>
<name>A0A397SDB7_9GLOM</name>
<gene>
    <name evidence="1" type="ORF">C1645_833744</name>
</gene>
<dbReference type="AlphaFoldDB" id="A0A397SDB7"/>